<reference evidence="1 2" key="1">
    <citation type="submission" date="2020-07" db="EMBL/GenBank/DDBJ databases">
        <title>The complete genome of Paracoccus pantotrophus ACCC 10489.</title>
        <authorList>
            <person name="Si Y."/>
        </authorList>
    </citation>
    <scope>NUCLEOTIDE SEQUENCE [LARGE SCALE GENOMIC DNA]</scope>
    <source>
        <strain evidence="1 2">ACCC10489</strain>
    </source>
</reference>
<dbReference type="Proteomes" id="UP000509322">
    <property type="component" value="Chromosome 1"/>
</dbReference>
<dbReference type="AlphaFoldDB" id="A0A7H9BRF5"/>
<dbReference type="CDD" id="cd02440">
    <property type="entry name" value="AdoMet_MTases"/>
    <property type="match status" value="1"/>
</dbReference>
<dbReference type="GO" id="GO:0008168">
    <property type="term" value="F:methyltransferase activity"/>
    <property type="evidence" value="ECO:0007669"/>
    <property type="project" value="UniProtKB-KW"/>
</dbReference>
<dbReference type="InterPro" id="IPR029063">
    <property type="entry name" value="SAM-dependent_MTases_sf"/>
</dbReference>
<name>A0A7H9BRF5_PARPN</name>
<keyword evidence="1" id="KW-0489">Methyltransferase</keyword>
<dbReference type="GO" id="GO:0003676">
    <property type="term" value="F:nucleic acid binding"/>
    <property type="evidence" value="ECO:0007669"/>
    <property type="project" value="InterPro"/>
</dbReference>
<organism evidence="1 2">
    <name type="scientific">Paracoccus pantotrophus</name>
    <name type="common">Thiosphaera pantotropha</name>
    <dbReference type="NCBI Taxonomy" id="82367"/>
    <lineage>
        <taxon>Bacteria</taxon>
        <taxon>Pseudomonadati</taxon>
        <taxon>Pseudomonadota</taxon>
        <taxon>Alphaproteobacteria</taxon>
        <taxon>Rhodobacterales</taxon>
        <taxon>Paracoccaceae</taxon>
        <taxon>Paracoccus</taxon>
    </lineage>
</organism>
<evidence type="ECO:0000313" key="2">
    <source>
        <dbReference type="Proteomes" id="UP000509322"/>
    </source>
</evidence>
<dbReference type="InterPro" id="IPR002052">
    <property type="entry name" value="DNA_methylase_N6_adenine_CS"/>
</dbReference>
<accession>A0A7H9BRF5</accession>
<gene>
    <name evidence="1" type="ORF">HYQ43_04610</name>
</gene>
<protein>
    <submittedName>
        <fullName evidence="1">Class I SAM-dependent methyltransferase</fullName>
    </submittedName>
</protein>
<sequence length="176" mass="19996">MGKRSEFPRRERDFYPTPFEAVQPLIPHLPLRATFIEPCAGDGALISHMARFGYHCVRAMDIEPQGVAIEKADALTDDGLHRWCADLIITNPPWSRPVLHQMIARFSFILPTWLLFDADWMHTRQSAPYMPLLRKVVSVGRVKWIPGSKMTGKDNVCWMLFDASTQGATEFIGRAA</sequence>
<dbReference type="SUPFAM" id="SSF53335">
    <property type="entry name" value="S-adenosyl-L-methionine-dependent methyltransferases"/>
    <property type="match status" value="1"/>
</dbReference>
<dbReference type="EMBL" id="CP058689">
    <property type="protein sequence ID" value="QLH13566.1"/>
    <property type="molecule type" value="Genomic_DNA"/>
</dbReference>
<keyword evidence="1" id="KW-0808">Transferase</keyword>
<evidence type="ECO:0000313" key="1">
    <source>
        <dbReference type="EMBL" id="QLH13566.1"/>
    </source>
</evidence>
<dbReference type="Gene3D" id="3.40.50.150">
    <property type="entry name" value="Vaccinia Virus protein VP39"/>
    <property type="match status" value="1"/>
</dbReference>
<dbReference type="RefSeq" id="WP_179921125.1">
    <property type="nucleotide sequence ID" value="NZ_CP058689.1"/>
</dbReference>
<proteinExistence type="predicted"/>
<dbReference type="PROSITE" id="PS00092">
    <property type="entry name" value="N6_MTASE"/>
    <property type="match status" value="1"/>
</dbReference>
<dbReference type="GO" id="GO:0032259">
    <property type="term" value="P:methylation"/>
    <property type="evidence" value="ECO:0007669"/>
    <property type="project" value="UniProtKB-KW"/>
</dbReference>